<evidence type="ECO:0000313" key="2">
    <source>
        <dbReference type="Proteomes" id="UP000814033"/>
    </source>
</evidence>
<dbReference type="EMBL" id="MU275848">
    <property type="protein sequence ID" value="KAI0051995.1"/>
    <property type="molecule type" value="Genomic_DNA"/>
</dbReference>
<accession>A0ACB8S6L3</accession>
<sequence>MTTAKADITAPRPSFLEVIAEGDGTGGNTGPGLLVRQHLSHFARLPAEIMTTIFSTVQAFERVEKEELDNRFNLAGDKLGWIQLTHVCRHWRNLALASRSLWAEIDFDRKELWVDELIRRAGPSVLLSIYVSRSPTPSQSRLVQHNLHRLKFLRIERGLVFDDSHRYVSLVDSLIRPAPHLETFEFYDYDPDTRYILYPDDFLGNDTPRLRRFVAENFGPTPWTLPHLCNLIFLSIEFSPLSRTRLPEMRLEDILSALERMPALQELQLLSSLPESPPRAHGSKITPLRTVALGSLCRLSIVGSTACCIYLLHHLDMPMTTAISLTMECSDHSALVVGQFFDDFSSWLGARHRFEPFAAKVTKTDRGYGSFDMTAEAWRGRGANEDADVRVTFTWESDNLMVGELPLAKACYGLFASPKLQRLCVDVAQWNTGCWEELVFRCPMLEHLATADTFMSRLIRCTSEPHWDRLRALKTIELIVKQPTRDQLNYMARLKTWLAMRAFRGIPLQQLIFKTHDTAADGWVAEIQAAAVPGLRVHVENPSHQP</sequence>
<comment type="caution">
    <text evidence="1">The sequence shown here is derived from an EMBL/GenBank/DDBJ whole genome shotgun (WGS) entry which is preliminary data.</text>
</comment>
<protein>
    <submittedName>
        <fullName evidence="1">Uncharacterized protein</fullName>
    </submittedName>
</protein>
<evidence type="ECO:0000313" key="1">
    <source>
        <dbReference type="EMBL" id="KAI0051995.1"/>
    </source>
</evidence>
<keyword evidence="2" id="KW-1185">Reference proteome</keyword>
<reference evidence="1" key="1">
    <citation type="submission" date="2021-02" db="EMBL/GenBank/DDBJ databases">
        <authorList>
            <consortium name="DOE Joint Genome Institute"/>
            <person name="Ahrendt S."/>
            <person name="Looney B.P."/>
            <person name="Miyauchi S."/>
            <person name="Morin E."/>
            <person name="Drula E."/>
            <person name="Courty P.E."/>
            <person name="Chicoki N."/>
            <person name="Fauchery L."/>
            <person name="Kohler A."/>
            <person name="Kuo A."/>
            <person name="Labutti K."/>
            <person name="Pangilinan J."/>
            <person name="Lipzen A."/>
            <person name="Riley R."/>
            <person name="Andreopoulos W."/>
            <person name="He G."/>
            <person name="Johnson J."/>
            <person name="Barry K.W."/>
            <person name="Grigoriev I.V."/>
            <person name="Nagy L."/>
            <person name="Hibbett D."/>
            <person name="Henrissat B."/>
            <person name="Matheny P.B."/>
            <person name="Labbe J."/>
            <person name="Martin F."/>
        </authorList>
    </citation>
    <scope>NUCLEOTIDE SEQUENCE</scope>
    <source>
        <strain evidence="1">FP105234-sp</strain>
    </source>
</reference>
<dbReference type="Proteomes" id="UP000814033">
    <property type="component" value="Unassembled WGS sequence"/>
</dbReference>
<reference evidence="1" key="2">
    <citation type="journal article" date="2022" name="New Phytol.">
        <title>Evolutionary transition to the ectomycorrhizal habit in the genomes of a hyperdiverse lineage of mushroom-forming fungi.</title>
        <authorList>
            <person name="Looney B."/>
            <person name="Miyauchi S."/>
            <person name="Morin E."/>
            <person name="Drula E."/>
            <person name="Courty P.E."/>
            <person name="Kohler A."/>
            <person name="Kuo A."/>
            <person name="LaButti K."/>
            <person name="Pangilinan J."/>
            <person name="Lipzen A."/>
            <person name="Riley R."/>
            <person name="Andreopoulos W."/>
            <person name="He G."/>
            <person name="Johnson J."/>
            <person name="Nolan M."/>
            <person name="Tritt A."/>
            <person name="Barry K.W."/>
            <person name="Grigoriev I.V."/>
            <person name="Nagy L.G."/>
            <person name="Hibbett D."/>
            <person name="Henrissat B."/>
            <person name="Matheny P.B."/>
            <person name="Labbe J."/>
            <person name="Martin F.M."/>
        </authorList>
    </citation>
    <scope>NUCLEOTIDE SEQUENCE</scope>
    <source>
        <strain evidence="1">FP105234-sp</strain>
    </source>
</reference>
<name>A0ACB8S6L3_9AGAM</name>
<proteinExistence type="predicted"/>
<organism evidence="1 2">
    <name type="scientific">Auriscalpium vulgare</name>
    <dbReference type="NCBI Taxonomy" id="40419"/>
    <lineage>
        <taxon>Eukaryota</taxon>
        <taxon>Fungi</taxon>
        <taxon>Dikarya</taxon>
        <taxon>Basidiomycota</taxon>
        <taxon>Agaricomycotina</taxon>
        <taxon>Agaricomycetes</taxon>
        <taxon>Russulales</taxon>
        <taxon>Auriscalpiaceae</taxon>
        <taxon>Auriscalpium</taxon>
    </lineage>
</organism>
<gene>
    <name evidence="1" type="ORF">FA95DRAFT_108659</name>
</gene>